<dbReference type="Proteomes" id="UP000054538">
    <property type="component" value="Unassembled WGS sequence"/>
</dbReference>
<dbReference type="InParanoid" id="A0A0D0BU49"/>
<sequence length="331" mass="36681">MDIETKLKLRKLQVYLNQVPDSLPLKNEAESDYGFDFFSLGDGDEEDLGLEGAINHQLEIQLGQCNKCPVRLKERGSRIAGVISILNNYLTELPTSIILKKWVDDLISSAELAFETAKCLPSAQDSNPEEENQQLKKKVQKVDNKVLTSFNDPNYQDLLEMEDNQGMGVKILPLLLKVSQWCQKKNPGAGDSKPEWALMQCIGSQGCNTVWAFLRYRQQVLVHAPKCNWLPSNIHEAALEHLGSNAIGPVAIIIPNSTVSTATSSQVDNTVTAAHQKAGRSDIDLSSFFFHDVLDDAAKSCSQVLPTLKTNMLPAKTLSNTIPKASDWESW</sequence>
<name>A0A0D0BU49_9AGAM</name>
<dbReference type="OrthoDB" id="3236755at2759"/>
<dbReference type="STRING" id="930991.A0A0D0BU49"/>
<proteinExistence type="predicted"/>
<reference evidence="2" key="2">
    <citation type="submission" date="2015-01" db="EMBL/GenBank/DDBJ databases">
        <title>Evolutionary Origins and Diversification of the Mycorrhizal Mutualists.</title>
        <authorList>
            <consortium name="DOE Joint Genome Institute"/>
            <consortium name="Mycorrhizal Genomics Consortium"/>
            <person name="Kohler A."/>
            <person name="Kuo A."/>
            <person name="Nagy L.G."/>
            <person name="Floudas D."/>
            <person name="Copeland A."/>
            <person name="Barry K.W."/>
            <person name="Cichocki N."/>
            <person name="Veneault-Fourrey C."/>
            <person name="LaButti K."/>
            <person name="Lindquist E.A."/>
            <person name="Lipzen A."/>
            <person name="Lundell T."/>
            <person name="Morin E."/>
            <person name="Murat C."/>
            <person name="Riley R."/>
            <person name="Ohm R."/>
            <person name="Sun H."/>
            <person name="Tunlid A."/>
            <person name="Henrissat B."/>
            <person name="Grigoriev I.V."/>
            <person name="Hibbett D.S."/>
            <person name="Martin F."/>
        </authorList>
    </citation>
    <scope>NUCLEOTIDE SEQUENCE [LARGE SCALE GENOMIC DNA]</scope>
    <source>
        <strain evidence="2">Ve08.2h10</strain>
    </source>
</reference>
<accession>A0A0D0BU49</accession>
<dbReference type="AlphaFoldDB" id="A0A0D0BU49"/>
<keyword evidence="2" id="KW-1185">Reference proteome</keyword>
<reference evidence="1 2" key="1">
    <citation type="submission" date="2014-04" db="EMBL/GenBank/DDBJ databases">
        <authorList>
            <consortium name="DOE Joint Genome Institute"/>
            <person name="Kuo A."/>
            <person name="Kohler A."/>
            <person name="Jargeat P."/>
            <person name="Nagy L.G."/>
            <person name="Floudas D."/>
            <person name="Copeland A."/>
            <person name="Barry K.W."/>
            <person name="Cichocki N."/>
            <person name="Veneault-Fourrey C."/>
            <person name="LaButti K."/>
            <person name="Lindquist E.A."/>
            <person name="Lipzen A."/>
            <person name="Lundell T."/>
            <person name="Morin E."/>
            <person name="Murat C."/>
            <person name="Sun H."/>
            <person name="Tunlid A."/>
            <person name="Henrissat B."/>
            <person name="Grigoriev I.V."/>
            <person name="Hibbett D.S."/>
            <person name="Martin F."/>
            <person name="Nordberg H.P."/>
            <person name="Cantor M.N."/>
            <person name="Hua S.X."/>
        </authorList>
    </citation>
    <scope>NUCLEOTIDE SEQUENCE [LARGE SCALE GENOMIC DNA]</scope>
    <source>
        <strain evidence="1 2">Ve08.2h10</strain>
    </source>
</reference>
<dbReference type="EMBL" id="KN828464">
    <property type="protein sequence ID" value="KIK74932.1"/>
    <property type="molecule type" value="Genomic_DNA"/>
</dbReference>
<gene>
    <name evidence="1" type="ORF">PAXRUDRAFT_19414</name>
</gene>
<dbReference type="HOGENOM" id="CLU_072647_0_0_1"/>
<protein>
    <submittedName>
        <fullName evidence="1">Uncharacterized protein</fullName>
    </submittedName>
</protein>
<evidence type="ECO:0000313" key="2">
    <source>
        <dbReference type="Proteomes" id="UP000054538"/>
    </source>
</evidence>
<organism evidence="1 2">
    <name type="scientific">Paxillus rubicundulus Ve08.2h10</name>
    <dbReference type="NCBI Taxonomy" id="930991"/>
    <lineage>
        <taxon>Eukaryota</taxon>
        <taxon>Fungi</taxon>
        <taxon>Dikarya</taxon>
        <taxon>Basidiomycota</taxon>
        <taxon>Agaricomycotina</taxon>
        <taxon>Agaricomycetes</taxon>
        <taxon>Agaricomycetidae</taxon>
        <taxon>Boletales</taxon>
        <taxon>Paxilineae</taxon>
        <taxon>Paxillaceae</taxon>
        <taxon>Paxillus</taxon>
    </lineage>
</organism>
<evidence type="ECO:0000313" key="1">
    <source>
        <dbReference type="EMBL" id="KIK74932.1"/>
    </source>
</evidence>